<feature type="compositionally biased region" description="Polar residues" evidence="1">
    <location>
        <begin position="1"/>
        <end position="18"/>
    </location>
</feature>
<dbReference type="AlphaFoldDB" id="A0A4S8MKC1"/>
<reference evidence="2 3" key="1">
    <citation type="journal article" date="2019" name="Nat. Ecol. Evol.">
        <title>Megaphylogeny resolves global patterns of mushroom evolution.</title>
        <authorList>
            <person name="Varga T."/>
            <person name="Krizsan K."/>
            <person name="Foldi C."/>
            <person name="Dima B."/>
            <person name="Sanchez-Garcia M."/>
            <person name="Sanchez-Ramirez S."/>
            <person name="Szollosi G.J."/>
            <person name="Szarkandi J.G."/>
            <person name="Papp V."/>
            <person name="Albert L."/>
            <person name="Andreopoulos W."/>
            <person name="Angelini C."/>
            <person name="Antonin V."/>
            <person name="Barry K.W."/>
            <person name="Bougher N.L."/>
            <person name="Buchanan P."/>
            <person name="Buyck B."/>
            <person name="Bense V."/>
            <person name="Catcheside P."/>
            <person name="Chovatia M."/>
            <person name="Cooper J."/>
            <person name="Damon W."/>
            <person name="Desjardin D."/>
            <person name="Finy P."/>
            <person name="Geml J."/>
            <person name="Haridas S."/>
            <person name="Hughes K."/>
            <person name="Justo A."/>
            <person name="Karasinski D."/>
            <person name="Kautmanova I."/>
            <person name="Kiss B."/>
            <person name="Kocsube S."/>
            <person name="Kotiranta H."/>
            <person name="LaButti K.M."/>
            <person name="Lechner B.E."/>
            <person name="Liimatainen K."/>
            <person name="Lipzen A."/>
            <person name="Lukacs Z."/>
            <person name="Mihaltcheva S."/>
            <person name="Morgado L.N."/>
            <person name="Niskanen T."/>
            <person name="Noordeloos M.E."/>
            <person name="Ohm R.A."/>
            <person name="Ortiz-Santana B."/>
            <person name="Ovrebo C."/>
            <person name="Racz N."/>
            <person name="Riley R."/>
            <person name="Savchenko A."/>
            <person name="Shiryaev A."/>
            <person name="Soop K."/>
            <person name="Spirin V."/>
            <person name="Szebenyi C."/>
            <person name="Tomsovsky M."/>
            <person name="Tulloss R.E."/>
            <person name="Uehling J."/>
            <person name="Grigoriev I.V."/>
            <person name="Vagvolgyi C."/>
            <person name="Papp T."/>
            <person name="Martin F.M."/>
            <person name="Miettinen O."/>
            <person name="Hibbett D.S."/>
            <person name="Nagy L.G."/>
        </authorList>
    </citation>
    <scope>NUCLEOTIDE SEQUENCE [LARGE SCALE GENOMIC DNA]</scope>
    <source>
        <strain evidence="2 3">CBS 962.96</strain>
    </source>
</reference>
<proteinExistence type="predicted"/>
<dbReference type="Proteomes" id="UP000297245">
    <property type="component" value="Unassembled WGS sequence"/>
</dbReference>
<feature type="region of interest" description="Disordered" evidence="1">
    <location>
        <begin position="1"/>
        <end position="100"/>
    </location>
</feature>
<organism evidence="2 3">
    <name type="scientific">Dendrothele bispora (strain CBS 962.96)</name>
    <dbReference type="NCBI Taxonomy" id="1314807"/>
    <lineage>
        <taxon>Eukaryota</taxon>
        <taxon>Fungi</taxon>
        <taxon>Dikarya</taxon>
        <taxon>Basidiomycota</taxon>
        <taxon>Agaricomycotina</taxon>
        <taxon>Agaricomycetes</taxon>
        <taxon>Agaricomycetidae</taxon>
        <taxon>Agaricales</taxon>
        <taxon>Agaricales incertae sedis</taxon>
        <taxon>Dendrothele</taxon>
    </lineage>
</organism>
<name>A0A4S8MKC1_DENBC</name>
<accession>A0A4S8MKC1</accession>
<gene>
    <name evidence="2" type="ORF">K435DRAFT_791950</name>
</gene>
<evidence type="ECO:0000313" key="3">
    <source>
        <dbReference type="Proteomes" id="UP000297245"/>
    </source>
</evidence>
<keyword evidence="3" id="KW-1185">Reference proteome</keyword>
<sequence length="173" mass="19887">MNYPSNLNVNLNYQSSSRHPPPDLQSHQPHPHVQGHQSYPYAVPPPQTNNYPYGDSRRQYREGPASQMPDNYDPYASRGPVYPQNNVPHQPPSQPQSRLSDLSRFGENVARFVKDQQVEVTLRSNVIVIGIFVKVVEIYQRLTGTRLLYQVRYTANGQEQIGEFTPEDVRARR</sequence>
<dbReference type="EMBL" id="ML179069">
    <property type="protein sequence ID" value="THV03237.1"/>
    <property type="molecule type" value="Genomic_DNA"/>
</dbReference>
<evidence type="ECO:0000256" key="1">
    <source>
        <dbReference type="SAM" id="MobiDB-lite"/>
    </source>
</evidence>
<protein>
    <submittedName>
        <fullName evidence="2">Uncharacterized protein</fullName>
    </submittedName>
</protein>
<evidence type="ECO:0000313" key="2">
    <source>
        <dbReference type="EMBL" id="THV03237.1"/>
    </source>
</evidence>